<dbReference type="InterPro" id="IPR045069">
    <property type="entry name" value="MATE_euk"/>
</dbReference>
<dbReference type="GO" id="GO:0016020">
    <property type="term" value="C:membrane"/>
    <property type="evidence" value="ECO:0007669"/>
    <property type="project" value="UniProtKB-SubCell"/>
</dbReference>
<evidence type="ECO:0000256" key="1">
    <source>
        <dbReference type="ARBA" id="ARBA00004141"/>
    </source>
</evidence>
<evidence type="ECO:0000256" key="3">
    <source>
        <dbReference type="ARBA" id="ARBA00022692"/>
    </source>
</evidence>
<keyword evidence="3 6" id="KW-0812">Transmembrane</keyword>
<dbReference type="NCBIfam" id="TIGR00797">
    <property type="entry name" value="matE"/>
    <property type="match status" value="1"/>
</dbReference>
<dbReference type="Pfam" id="PF01554">
    <property type="entry name" value="MatE"/>
    <property type="match status" value="2"/>
</dbReference>
<evidence type="ECO:0000313" key="8">
    <source>
        <dbReference type="Proteomes" id="UP000030645"/>
    </source>
</evidence>
<dbReference type="GO" id="GO:0015297">
    <property type="term" value="F:antiporter activity"/>
    <property type="evidence" value="ECO:0007669"/>
    <property type="project" value="InterPro"/>
</dbReference>
<feature type="transmembrane region" description="Helical" evidence="6">
    <location>
        <begin position="305"/>
        <end position="327"/>
    </location>
</feature>
<evidence type="ECO:0000256" key="5">
    <source>
        <dbReference type="ARBA" id="ARBA00023136"/>
    </source>
</evidence>
<evidence type="ECO:0000313" key="7">
    <source>
        <dbReference type="EMBL" id="EXC03950.1"/>
    </source>
</evidence>
<dbReference type="eggNOG" id="KOG1347">
    <property type="taxonomic scope" value="Eukaryota"/>
</dbReference>
<feature type="transmembrane region" description="Helical" evidence="6">
    <location>
        <begin position="347"/>
        <end position="368"/>
    </location>
</feature>
<organism evidence="7 8">
    <name type="scientific">Morus notabilis</name>
    <dbReference type="NCBI Taxonomy" id="981085"/>
    <lineage>
        <taxon>Eukaryota</taxon>
        <taxon>Viridiplantae</taxon>
        <taxon>Streptophyta</taxon>
        <taxon>Embryophyta</taxon>
        <taxon>Tracheophyta</taxon>
        <taxon>Spermatophyta</taxon>
        <taxon>Magnoliopsida</taxon>
        <taxon>eudicotyledons</taxon>
        <taxon>Gunneridae</taxon>
        <taxon>Pentapetalae</taxon>
        <taxon>rosids</taxon>
        <taxon>fabids</taxon>
        <taxon>Rosales</taxon>
        <taxon>Moraceae</taxon>
        <taxon>Moreae</taxon>
        <taxon>Morus</taxon>
    </lineage>
</organism>
<keyword evidence="8" id="KW-1185">Reference proteome</keyword>
<dbReference type="InterPro" id="IPR002528">
    <property type="entry name" value="MATE_fam"/>
</dbReference>
<feature type="transmembrane region" description="Helical" evidence="6">
    <location>
        <begin position="97"/>
        <end position="123"/>
    </location>
</feature>
<feature type="transmembrane region" description="Helical" evidence="6">
    <location>
        <begin position="424"/>
        <end position="444"/>
    </location>
</feature>
<dbReference type="AlphaFoldDB" id="W9RQI8"/>
<reference evidence="8" key="1">
    <citation type="submission" date="2013-01" db="EMBL/GenBank/DDBJ databases">
        <title>Draft Genome Sequence of a Mulberry Tree, Morus notabilis C.K. Schneid.</title>
        <authorList>
            <person name="He N."/>
            <person name="Zhao S."/>
        </authorList>
    </citation>
    <scope>NUCLEOTIDE SEQUENCE</scope>
</reference>
<evidence type="ECO:0000256" key="4">
    <source>
        <dbReference type="ARBA" id="ARBA00022989"/>
    </source>
</evidence>
<feature type="transmembrane region" description="Helical" evidence="6">
    <location>
        <begin position="450"/>
        <end position="473"/>
    </location>
</feature>
<protein>
    <recommendedName>
        <fullName evidence="6">Protein DETOXIFICATION</fullName>
    </recommendedName>
    <alternativeName>
        <fullName evidence="6">Multidrug and toxic compound extrusion protein</fullName>
    </alternativeName>
</protein>
<evidence type="ECO:0000256" key="2">
    <source>
        <dbReference type="ARBA" id="ARBA00010199"/>
    </source>
</evidence>
<feature type="transmembrane region" description="Helical" evidence="6">
    <location>
        <begin position="176"/>
        <end position="197"/>
    </location>
</feature>
<dbReference type="PANTHER" id="PTHR11206">
    <property type="entry name" value="MULTIDRUG RESISTANCE PROTEIN"/>
    <property type="match status" value="1"/>
</dbReference>
<dbReference type="GO" id="GO:0042910">
    <property type="term" value="F:xenobiotic transmembrane transporter activity"/>
    <property type="evidence" value="ECO:0007669"/>
    <property type="project" value="InterPro"/>
</dbReference>
<feature type="transmembrane region" description="Helical" evidence="6">
    <location>
        <begin position="204"/>
        <end position="225"/>
    </location>
</feature>
<comment type="subcellular location">
    <subcellularLocation>
        <location evidence="1">Membrane</location>
        <topology evidence="1">Multi-pass membrane protein</topology>
    </subcellularLocation>
</comment>
<dbReference type="GO" id="GO:1990961">
    <property type="term" value="P:xenobiotic detoxification by transmembrane export across the plasma membrane"/>
    <property type="evidence" value="ECO:0007669"/>
    <property type="project" value="InterPro"/>
</dbReference>
<evidence type="ECO:0000256" key="6">
    <source>
        <dbReference type="RuleBase" id="RU004914"/>
    </source>
</evidence>
<keyword evidence="5 6" id="KW-0472">Membrane</keyword>
<feature type="transmembrane region" description="Helical" evidence="6">
    <location>
        <begin position="271"/>
        <end position="293"/>
    </location>
</feature>
<dbReference type="Proteomes" id="UP000030645">
    <property type="component" value="Unassembled WGS sequence"/>
</dbReference>
<gene>
    <name evidence="7" type="ORF">L484_007207</name>
</gene>
<feature type="transmembrane region" description="Helical" evidence="6">
    <location>
        <begin position="57"/>
        <end position="77"/>
    </location>
</feature>
<comment type="similarity">
    <text evidence="2 6">Belongs to the multi antimicrobial extrusion (MATE) (TC 2.A.66.1) family.</text>
</comment>
<comment type="caution">
    <text evidence="6">Lacks conserved residue(s) required for the propagation of feature annotation.</text>
</comment>
<proteinExistence type="inferred from homology"/>
<name>W9RQI8_9ROSA</name>
<dbReference type="EMBL" id="KE345421">
    <property type="protein sequence ID" value="EXC03950.1"/>
    <property type="molecule type" value="Genomic_DNA"/>
</dbReference>
<keyword evidence="4 6" id="KW-1133">Transmembrane helix</keyword>
<accession>W9RQI8</accession>
<dbReference type="OrthoDB" id="2126698at2759"/>
<sequence length="523" mass="58064">MVADVGEEKFQKYRTMAEVVEELKTTADIGFPTAAMSLVNYLRNMVMVVCMGRMGSLELAGGALAVGFTNITGYSVLSGLAMGMEPLCSQAFGSQNYAVAFLTLQRTVLILLFASFPIALLWFNLEPLMLILRQNQDITRIASLYCRFAIPDLVANSLLPPLRIFLRSKGTTWPLMWSNLLAMFFHIPITIFLTFKLSLGVQGIAISTFLTNFITLFFLLFYLYFSSYTPKEQEDYSCNNNNNWMINTPFFPKSWPNIFLTTATIWENWGVLIRLAIQSCLAVCLEWWWYEFMTILAGYLPNPKVALATSAIVIQTTALMYTLPFSLSASVSTRIGNELGAGRPNKARLAAIVAVGLALITSLVGLLWTTLGRKPWGRVFTQDHEVLELTTLVLPIIGVCELANCPQTTSCGILRGTARPGIGAAINFYAFYLVGAPVAVVLGFVWKLGFVGLCYGLLAAQIACVVSILTVVYKTDWERESAKAKELVARGRDHHDHHVFDHADHKKVLKCCEEGVAFLIDEN</sequence>
<dbReference type="CDD" id="cd13132">
    <property type="entry name" value="MATE_eukaryotic"/>
    <property type="match status" value="1"/>
</dbReference>
<dbReference type="KEGG" id="mnt:21390613"/>